<evidence type="ECO:0000313" key="18">
    <source>
        <dbReference type="EMBL" id="CAA9997552.1"/>
    </source>
</evidence>
<keyword evidence="13" id="KW-0511">Multifunctional enzyme</keyword>
<keyword evidence="6" id="KW-0479">Metal-binding</keyword>
<evidence type="ECO:0000313" key="19">
    <source>
        <dbReference type="Proteomes" id="UP000479000"/>
    </source>
</evidence>
<evidence type="ECO:0000256" key="4">
    <source>
        <dbReference type="ARBA" id="ARBA00022695"/>
    </source>
</evidence>
<dbReference type="SUPFAM" id="SSF53098">
    <property type="entry name" value="Ribonuclease H-like"/>
    <property type="match status" value="1"/>
</dbReference>
<dbReference type="Pfam" id="PF07177">
    <property type="entry name" value="Neuralized"/>
    <property type="match status" value="2"/>
</dbReference>
<feature type="region of interest" description="Disordered" evidence="14">
    <location>
        <begin position="828"/>
        <end position="847"/>
    </location>
</feature>
<evidence type="ECO:0000256" key="5">
    <source>
        <dbReference type="ARBA" id="ARBA00022722"/>
    </source>
</evidence>
<dbReference type="CDD" id="cd01647">
    <property type="entry name" value="RT_LTR"/>
    <property type="match status" value="1"/>
</dbReference>
<evidence type="ECO:0000256" key="13">
    <source>
        <dbReference type="ARBA" id="ARBA00023268"/>
    </source>
</evidence>
<reference evidence="18 19" key="1">
    <citation type="submission" date="2020-02" db="EMBL/GenBank/DDBJ databases">
        <authorList>
            <person name="Ferguson B K."/>
        </authorList>
    </citation>
    <scope>NUCLEOTIDE SEQUENCE [LARGE SCALE GENOMIC DNA]</scope>
</reference>
<dbReference type="FunFam" id="3.10.10.10:FF:000007">
    <property type="entry name" value="Retrovirus-related Pol polyprotein from transposon 17.6-like Protein"/>
    <property type="match status" value="1"/>
</dbReference>
<dbReference type="Gene3D" id="3.10.10.10">
    <property type="entry name" value="HIV Type 1 Reverse Transcriptase, subunit A, domain 1"/>
    <property type="match status" value="1"/>
</dbReference>
<feature type="compositionally biased region" description="Polar residues" evidence="14">
    <location>
        <begin position="836"/>
        <end position="845"/>
    </location>
</feature>
<keyword evidence="11" id="KW-0862">Zinc</keyword>
<dbReference type="GO" id="GO:0042575">
    <property type="term" value="C:DNA polymerase complex"/>
    <property type="evidence" value="ECO:0007669"/>
    <property type="project" value="UniProtKB-ARBA"/>
</dbReference>
<dbReference type="OrthoDB" id="422540at2759"/>
<dbReference type="FunFam" id="2.60.120.920:FF:000005">
    <property type="entry name" value="Putative E3 ubiquitin-protein ligase NEURL1B"/>
    <property type="match status" value="2"/>
</dbReference>
<dbReference type="Pfam" id="PF00665">
    <property type="entry name" value="rve"/>
    <property type="match status" value="1"/>
</dbReference>
<dbReference type="InterPro" id="IPR001584">
    <property type="entry name" value="Integrase_cat-core"/>
</dbReference>
<dbReference type="PANTHER" id="PTHR37984">
    <property type="entry name" value="PROTEIN CBG26694"/>
    <property type="match status" value="1"/>
</dbReference>
<name>A0A6H5G6G8_9HEMI</name>
<dbReference type="GO" id="GO:0003964">
    <property type="term" value="F:RNA-directed DNA polymerase activity"/>
    <property type="evidence" value="ECO:0007669"/>
    <property type="project" value="UniProtKB-KW"/>
</dbReference>
<keyword evidence="9" id="KW-0863">Zinc-finger</keyword>
<evidence type="ECO:0000256" key="2">
    <source>
        <dbReference type="ARBA" id="ARBA00022670"/>
    </source>
</evidence>
<evidence type="ECO:0000256" key="10">
    <source>
        <dbReference type="ARBA" id="ARBA00022801"/>
    </source>
</evidence>
<dbReference type="Proteomes" id="UP000479000">
    <property type="component" value="Unassembled WGS sequence"/>
</dbReference>
<dbReference type="InterPro" id="IPR000477">
    <property type="entry name" value="RT_dom"/>
</dbReference>
<keyword evidence="19" id="KW-1185">Reference proteome</keyword>
<dbReference type="Gene3D" id="3.30.70.270">
    <property type="match status" value="2"/>
</dbReference>
<dbReference type="InterPro" id="IPR006573">
    <property type="entry name" value="NHR_dom"/>
</dbReference>
<dbReference type="Pfam" id="PF17921">
    <property type="entry name" value="Integrase_H2C2"/>
    <property type="match status" value="1"/>
</dbReference>
<dbReference type="Gene3D" id="3.10.20.370">
    <property type="match status" value="1"/>
</dbReference>
<dbReference type="GO" id="GO:0008233">
    <property type="term" value="F:peptidase activity"/>
    <property type="evidence" value="ECO:0007669"/>
    <property type="project" value="UniProtKB-KW"/>
</dbReference>
<evidence type="ECO:0000256" key="1">
    <source>
        <dbReference type="ARBA" id="ARBA00012493"/>
    </source>
</evidence>
<gene>
    <name evidence="18" type="ORF">NTEN_LOCUS3846</name>
</gene>
<dbReference type="GO" id="GO:0003676">
    <property type="term" value="F:nucleic acid binding"/>
    <property type="evidence" value="ECO:0007669"/>
    <property type="project" value="InterPro"/>
</dbReference>
<feature type="domain" description="Reverse transcriptase" evidence="15">
    <location>
        <begin position="32"/>
        <end position="209"/>
    </location>
</feature>
<keyword evidence="3" id="KW-0808">Transferase</keyword>
<feature type="compositionally biased region" description="Basic residues" evidence="14">
    <location>
        <begin position="1325"/>
        <end position="1340"/>
    </location>
</feature>
<dbReference type="FunFam" id="3.10.20.370:FF:000001">
    <property type="entry name" value="Retrovirus-related Pol polyprotein from transposon 17.6-like protein"/>
    <property type="match status" value="1"/>
</dbReference>
<dbReference type="Gene3D" id="2.60.120.920">
    <property type="match status" value="2"/>
</dbReference>
<dbReference type="SMART" id="SM00588">
    <property type="entry name" value="NEUZ"/>
    <property type="match status" value="2"/>
</dbReference>
<dbReference type="InterPro" id="IPR043128">
    <property type="entry name" value="Rev_trsase/Diguanyl_cyclase"/>
</dbReference>
<dbReference type="GO" id="GO:0006508">
    <property type="term" value="P:proteolysis"/>
    <property type="evidence" value="ECO:0007669"/>
    <property type="project" value="UniProtKB-KW"/>
</dbReference>
<dbReference type="EC" id="2.7.7.49" evidence="1"/>
<feature type="domain" description="NHR" evidence="17">
    <location>
        <begin position="905"/>
        <end position="1059"/>
    </location>
</feature>
<dbReference type="PANTHER" id="PTHR37984:SF5">
    <property type="entry name" value="PROTEIN NYNRIN-LIKE"/>
    <property type="match status" value="1"/>
</dbReference>
<evidence type="ECO:0000256" key="3">
    <source>
        <dbReference type="ARBA" id="ARBA00022679"/>
    </source>
</evidence>
<evidence type="ECO:0000256" key="12">
    <source>
        <dbReference type="ARBA" id="ARBA00022918"/>
    </source>
</evidence>
<dbReference type="Gene3D" id="3.30.420.10">
    <property type="entry name" value="Ribonuclease H-like superfamily/Ribonuclease H"/>
    <property type="match status" value="1"/>
</dbReference>
<keyword evidence="10" id="KW-0378">Hydrolase</keyword>
<keyword evidence="8" id="KW-0255">Endonuclease</keyword>
<dbReference type="GO" id="GO:0015074">
    <property type="term" value="P:DNA integration"/>
    <property type="evidence" value="ECO:0007669"/>
    <property type="project" value="InterPro"/>
</dbReference>
<dbReference type="Pfam" id="PF00078">
    <property type="entry name" value="RVT_1"/>
    <property type="match status" value="1"/>
</dbReference>
<organism evidence="18 19">
    <name type="scientific">Nesidiocoris tenuis</name>
    <dbReference type="NCBI Taxonomy" id="355587"/>
    <lineage>
        <taxon>Eukaryota</taxon>
        <taxon>Metazoa</taxon>
        <taxon>Ecdysozoa</taxon>
        <taxon>Arthropoda</taxon>
        <taxon>Hexapoda</taxon>
        <taxon>Insecta</taxon>
        <taxon>Pterygota</taxon>
        <taxon>Neoptera</taxon>
        <taxon>Paraneoptera</taxon>
        <taxon>Hemiptera</taxon>
        <taxon>Heteroptera</taxon>
        <taxon>Panheteroptera</taxon>
        <taxon>Cimicomorpha</taxon>
        <taxon>Miridae</taxon>
        <taxon>Dicyphina</taxon>
        <taxon>Nesidiocoris</taxon>
    </lineage>
</organism>
<accession>A0A6H5G6G8</accession>
<keyword evidence="12" id="KW-0695">RNA-directed DNA polymerase</keyword>
<keyword evidence="4" id="KW-0548">Nucleotidyltransferase</keyword>
<keyword evidence="5" id="KW-0540">Nuclease</keyword>
<evidence type="ECO:0000259" key="16">
    <source>
        <dbReference type="PROSITE" id="PS50994"/>
    </source>
</evidence>
<evidence type="ECO:0000256" key="8">
    <source>
        <dbReference type="ARBA" id="ARBA00022759"/>
    </source>
</evidence>
<evidence type="ECO:0000259" key="17">
    <source>
        <dbReference type="PROSITE" id="PS51065"/>
    </source>
</evidence>
<sequence>MITTTGPPVTAKPRRLSPEKMAQARLDFQQMIDMGICRPSKSDWASPLHLVPKKDGSWRPCGDFRTLNSRTVPDKYPIPHVQDFNSQLFGKTVFSKVDLVKAYYHIPVHPNDVHKTAVTTPFGLFEFVRLPFGLKNAAQSFQRFLHSILRNLTFVYSYIDDILVASSSEEEHKDHLDQLFECLNRHGICINIKKCEFNVPEVAFLGFKISGAGIVPLPDRVKVILDFPKPETVEALRKFLGLINFYRRSLPKAAQKHQPLYDLCLDPRRKDKRRVAWSDATTQVFEDVKLDIANATLLAHPSLDLPVVLSVDASDFGIGAALQQLRGNDLEPLGFFSKKLTNAERSYSTYDRELLAMYKGVKYFKYFLEGRPFSIHTDHKPLTYAFEQRPEKASPRQLRHLDYVGQFTTDIRYVPGNLNIPADMLSRISTICVPSQIPLQDLALAQTTCKELDHLRTSASANFKTIQLENDVELTCDASTGKLRPFVPEPFRRLIFDSLHSLAHPGIKASVDLVNSRFCWPSLKRDVALWSKTCIACQRSKVWRHTSSPVRTYSPGNRRFSHINVDIVGPLPPSQGCRYLLTIIDRYTRWPEAIPLADISAHSVASAFLQSWIAHFGIPQLVTTDRGKQFDCHLFSELTKLLGIEHLKTTAYHPASNGAIERWHRCLKSALKAQLSDDWVAKLPVVMLGLRSYLIPEHGVSPAELVYGEPLRLPADFFLDTPLKSDAPDFLHKLHSFVQNLRPVEFRHHSSRKSYIHPNLSGASHVFVRNDAVRKPLQPVYDGPYRVNTRAEKFFVVATPRGEKTLSLDRLKPAFLLDTDFTAVPRISEPKPPLDTQLSSPTPLTTRHGRRVRFPDKFVAELILRSSSIHCSMVVAFCGLHLKCHCPHAGRGVGSANHVANNLPPLLFHQVHGDNIRISRDGTIARRAESFCKGVAFSARPVKVNERVYLRFVEVSDNWSGVLRFGFTVYDPVALRGGLPKYACPDLTNKPGYWAKALAERLCEKDAILYYYVNSAGDVHFGVNGEDKGVFFSGVDTRGQLWAMLDIYGNSTAVEFLDPRSHLNNSRRQATNNSNVDDVDRIVAPMSNLNVSNHHPVPMPPSDAEVRSFVEPTPPPPLVFQLPSVKFNPLPFHRTKGRNVRSSADRCIASRLDTEFAHGYVFSGRPIQLEEKIVVQVLNAEPMYIGALAFGLTSCDPASINPNELPDDSNQLLDRPEYWVVKKDVANGPRRGDELTFCITSDGEVQMSKNGGPPVSLMHVDQSQVLWAFMDLYGSTQKIRILGSTVSHAQGEFSWIFQRSLSFYSFAAPQSSGSAESDAGPSAQRNRRYGTLRRRRHRSSRQPAANHRPQLPVEFESPRHLQSHVYRAHRRSPSFDHRLDRRHPRMGGKFHLARPKRRLFRLLRAADRLRAVHMRTHVHVLRMLRPAVAGQGRRPLSALQGRHPLKSHRIGLSRQSMGWGEVRSDTGRVADKYGNQILGSSRINTKLTDT</sequence>
<evidence type="ECO:0000256" key="7">
    <source>
        <dbReference type="ARBA" id="ARBA00022737"/>
    </source>
</evidence>
<feature type="region of interest" description="Disordered" evidence="14">
    <location>
        <begin position="1312"/>
        <end position="1349"/>
    </location>
</feature>
<dbReference type="Gene3D" id="1.10.340.70">
    <property type="match status" value="1"/>
</dbReference>
<protein>
    <recommendedName>
        <fullName evidence="1">RNA-directed DNA polymerase</fullName>
        <ecNumber evidence="1">2.7.7.49</ecNumber>
    </recommendedName>
</protein>
<evidence type="ECO:0000259" key="15">
    <source>
        <dbReference type="PROSITE" id="PS50878"/>
    </source>
</evidence>
<evidence type="ECO:0000256" key="9">
    <source>
        <dbReference type="ARBA" id="ARBA00022771"/>
    </source>
</evidence>
<dbReference type="SUPFAM" id="SSF56672">
    <property type="entry name" value="DNA/RNA polymerases"/>
    <property type="match status" value="1"/>
</dbReference>
<keyword evidence="2" id="KW-0645">Protease</keyword>
<dbReference type="EMBL" id="CADCXU010005883">
    <property type="protein sequence ID" value="CAA9997552.1"/>
    <property type="molecule type" value="Genomic_DNA"/>
</dbReference>
<evidence type="ECO:0000256" key="11">
    <source>
        <dbReference type="ARBA" id="ARBA00022833"/>
    </source>
</evidence>
<dbReference type="PROSITE" id="PS50994">
    <property type="entry name" value="INTEGRASE"/>
    <property type="match status" value="1"/>
</dbReference>
<dbReference type="GO" id="GO:0004519">
    <property type="term" value="F:endonuclease activity"/>
    <property type="evidence" value="ECO:0007669"/>
    <property type="project" value="UniProtKB-KW"/>
</dbReference>
<evidence type="ECO:0000256" key="14">
    <source>
        <dbReference type="SAM" id="MobiDB-lite"/>
    </source>
</evidence>
<dbReference type="CDD" id="cd09274">
    <property type="entry name" value="RNase_HI_RT_Ty3"/>
    <property type="match status" value="1"/>
</dbReference>
<feature type="domain" description="NHR" evidence="17">
    <location>
        <begin position="1129"/>
        <end position="1284"/>
    </location>
</feature>
<dbReference type="InterPro" id="IPR043136">
    <property type="entry name" value="B30.2/SPRY_sf"/>
</dbReference>
<dbReference type="InterPro" id="IPR036397">
    <property type="entry name" value="RNaseH_sf"/>
</dbReference>
<dbReference type="FunFam" id="3.30.420.10:FF:000032">
    <property type="entry name" value="Retrovirus-related Pol polyprotein from transposon 297-like Protein"/>
    <property type="match status" value="1"/>
</dbReference>
<dbReference type="InterPro" id="IPR041577">
    <property type="entry name" value="RT_RNaseH_2"/>
</dbReference>
<dbReference type="InterPro" id="IPR041588">
    <property type="entry name" value="Integrase_H2C2"/>
</dbReference>
<keyword evidence="7" id="KW-0677">Repeat</keyword>
<dbReference type="PROSITE" id="PS51065">
    <property type="entry name" value="NHR"/>
    <property type="match status" value="2"/>
</dbReference>
<dbReference type="InterPro" id="IPR050951">
    <property type="entry name" value="Retrovirus_Pol_polyprotein"/>
</dbReference>
<dbReference type="PROSITE" id="PS50878">
    <property type="entry name" value="RT_POL"/>
    <property type="match status" value="1"/>
</dbReference>
<evidence type="ECO:0000256" key="6">
    <source>
        <dbReference type="ARBA" id="ARBA00022723"/>
    </source>
</evidence>
<dbReference type="InterPro" id="IPR043502">
    <property type="entry name" value="DNA/RNA_pol_sf"/>
</dbReference>
<feature type="domain" description="Integrase catalytic" evidence="16">
    <location>
        <begin position="551"/>
        <end position="710"/>
    </location>
</feature>
<dbReference type="Pfam" id="PF17919">
    <property type="entry name" value="RT_RNaseH_2"/>
    <property type="match status" value="1"/>
</dbReference>
<dbReference type="GO" id="GO:0008270">
    <property type="term" value="F:zinc ion binding"/>
    <property type="evidence" value="ECO:0007669"/>
    <property type="project" value="UniProtKB-KW"/>
</dbReference>
<proteinExistence type="predicted"/>
<dbReference type="InterPro" id="IPR012337">
    <property type="entry name" value="RNaseH-like_sf"/>
</dbReference>